<keyword evidence="3" id="KW-1185">Reference proteome</keyword>
<accession>A0A017SZ42</accession>
<dbReference type="AlphaFoldDB" id="A0A017SZ42"/>
<protein>
    <submittedName>
        <fullName evidence="2">Uncharacterized protein</fullName>
    </submittedName>
</protein>
<proteinExistence type="predicted"/>
<evidence type="ECO:0000313" key="3">
    <source>
        <dbReference type="Proteomes" id="UP000019678"/>
    </source>
</evidence>
<dbReference type="EMBL" id="ASRX01000063">
    <property type="protein sequence ID" value="EYF02238.1"/>
    <property type="molecule type" value="Genomic_DNA"/>
</dbReference>
<reference evidence="2 3" key="1">
    <citation type="submission" date="2013-05" db="EMBL/GenBank/DDBJ databases">
        <title>Genome assembly of Chondromyces apiculatus DSM 436.</title>
        <authorList>
            <person name="Sharma G."/>
            <person name="Khatri I."/>
            <person name="Kaur C."/>
            <person name="Mayilraj S."/>
            <person name="Subramanian S."/>
        </authorList>
    </citation>
    <scope>NUCLEOTIDE SEQUENCE [LARGE SCALE GENOMIC DNA]</scope>
    <source>
        <strain evidence="2 3">DSM 436</strain>
    </source>
</reference>
<name>A0A017SZ42_9BACT</name>
<gene>
    <name evidence="2" type="ORF">CAP_7310</name>
</gene>
<evidence type="ECO:0000256" key="1">
    <source>
        <dbReference type="SAM" id="MobiDB-lite"/>
    </source>
</evidence>
<dbReference type="Proteomes" id="UP000019678">
    <property type="component" value="Unassembled WGS sequence"/>
</dbReference>
<organism evidence="2 3">
    <name type="scientific">Chondromyces apiculatus DSM 436</name>
    <dbReference type="NCBI Taxonomy" id="1192034"/>
    <lineage>
        <taxon>Bacteria</taxon>
        <taxon>Pseudomonadati</taxon>
        <taxon>Myxococcota</taxon>
        <taxon>Polyangia</taxon>
        <taxon>Polyangiales</taxon>
        <taxon>Polyangiaceae</taxon>
        <taxon>Chondromyces</taxon>
    </lineage>
</organism>
<comment type="caution">
    <text evidence="2">The sequence shown here is derived from an EMBL/GenBank/DDBJ whole genome shotgun (WGS) entry which is preliminary data.</text>
</comment>
<feature type="region of interest" description="Disordered" evidence="1">
    <location>
        <begin position="1"/>
        <end position="41"/>
    </location>
</feature>
<evidence type="ECO:0000313" key="2">
    <source>
        <dbReference type="EMBL" id="EYF02238.1"/>
    </source>
</evidence>
<sequence length="41" mass="4411">MRDAGHGFTLSAQGVRHGVVRRAWGGSPGRRSRTLHAAQRG</sequence>